<gene>
    <name evidence="6" type="ORF">LALA0_S01e14180g</name>
</gene>
<dbReference type="HOGENOM" id="CLU_090059_0_0_1"/>
<evidence type="ECO:0000256" key="5">
    <source>
        <dbReference type="ARBA" id="ARBA00023128"/>
    </source>
</evidence>
<evidence type="ECO:0000256" key="2">
    <source>
        <dbReference type="ARBA" id="ARBA00004173"/>
    </source>
</evidence>
<name>A0A0C7MTE7_9SACH</name>
<evidence type="ECO:0000313" key="6">
    <source>
        <dbReference type="EMBL" id="CEP60581.1"/>
    </source>
</evidence>
<dbReference type="RefSeq" id="XP_022626823.1">
    <property type="nucleotide sequence ID" value="XM_022774758.1"/>
</dbReference>
<dbReference type="AlphaFoldDB" id="A0A0C7MTE7"/>
<accession>A0A0C7MTE7</accession>
<reference evidence="6 7" key="1">
    <citation type="submission" date="2014-12" db="EMBL/GenBank/DDBJ databases">
        <authorList>
            <person name="Neuveglise Cecile"/>
        </authorList>
    </citation>
    <scope>NUCLEOTIDE SEQUENCE [LARGE SCALE GENOMIC DNA]</scope>
    <source>
        <strain evidence="6 7">CBS 12615</strain>
    </source>
</reference>
<dbReference type="GeneID" id="34683978"/>
<evidence type="ECO:0000313" key="7">
    <source>
        <dbReference type="Proteomes" id="UP000054304"/>
    </source>
</evidence>
<protein>
    <recommendedName>
        <fullName evidence="4">Required for respiratory growth protein 8, mitochondrial</fullName>
    </recommendedName>
</protein>
<dbReference type="Proteomes" id="UP000054304">
    <property type="component" value="Unassembled WGS sequence"/>
</dbReference>
<dbReference type="EMBL" id="LN736360">
    <property type="protein sequence ID" value="CEP60581.1"/>
    <property type="molecule type" value="Genomic_DNA"/>
</dbReference>
<dbReference type="Pfam" id="PF17068">
    <property type="entry name" value="RRG8"/>
    <property type="match status" value="1"/>
</dbReference>
<evidence type="ECO:0000256" key="4">
    <source>
        <dbReference type="ARBA" id="ARBA00013944"/>
    </source>
</evidence>
<keyword evidence="7" id="KW-1185">Reference proteome</keyword>
<dbReference type="STRING" id="1245769.A0A0C7MTE7"/>
<sequence>MKQSKPDVLIHSMEMLISGKARRIAPKPNCKVSPVIERFDKWAGKPRKLYFRDASKVPRTSICLQNNMFASILASPMRLDRITRLHSPKDLLTQVKLVDEANKDKQKPFVLDIAVPARKKGPTSYINNRNALLVKNQASTSKWVPTSSLNTAIRNINFKDIGQPKEFPTAQIVRSKLLKQVREGLSQLLDTNDDGSCSPTNCNIKVISDFSVHARIQIAADGCTIINLASIDDKFLQDLLREKPDDFIAIKYSTQKQLCIALYNLLIHTE</sequence>
<organism evidence="6 7">
    <name type="scientific">Lachancea lanzarotensis</name>
    <dbReference type="NCBI Taxonomy" id="1245769"/>
    <lineage>
        <taxon>Eukaryota</taxon>
        <taxon>Fungi</taxon>
        <taxon>Dikarya</taxon>
        <taxon>Ascomycota</taxon>
        <taxon>Saccharomycotina</taxon>
        <taxon>Saccharomycetes</taxon>
        <taxon>Saccharomycetales</taxon>
        <taxon>Saccharomycetaceae</taxon>
        <taxon>Lachancea</taxon>
    </lineage>
</organism>
<comment type="similarity">
    <text evidence="3">Belongs to the RRG8 family.</text>
</comment>
<comment type="function">
    <text evidence="1">Required for respiratory activity and maintenance and expression of the mitochondrial genome.</text>
</comment>
<dbReference type="InterPro" id="IPR031415">
    <property type="entry name" value="Rrg8"/>
</dbReference>
<keyword evidence="5" id="KW-0496">Mitochondrion</keyword>
<proteinExistence type="inferred from homology"/>
<evidence type="ECO:0000256" key="3">
    <source>
        <dbReference type="ARBA" id="ARBA00006716"/>
    </source>
</evidence>
<dbReference type="GO" id="GO:0005739">
    <property type="term" value="C:mitochondrion"/>
    <property type="evidence" value="ECO:0007669"/>
    <property type="project" value="UniProtKB-SubCell"/>
</dbReference>
<comment type="subcellular location">
    <subcellularLocation>
        <location evidence="2">Mitochondrion</location>
    </subcellularLocation>
</comment>
<dbReference type="OrthoDB" id="4035333at2759"/>
<evidence type="ECO:0000256" key="1">
    <source>
        <dbReference type="ARBA" id="ARBA00003548"/>
    </source>
</evidence>